<organism evidence="4 5">
    <name type="scientific">Dokdonella fugitiva</name>
    <dbReference type="NCBI Taxonomy" id="328517"/>
    <lineage>
        <taxon>Bacteria</taxon>
        <taxon>Pseudomonadati</taxon>
        <taxon>Pseudomonadota</taxon>
        <taxon>Gammaproteobacteria</taxon>
        <taxon>Lysobacterales</taxon>
        <taxon>Rhodanobacteraceae</taxon>
        <taxon>Dokdonella</taxon>
    </lineage>
</organism>
<dbReference type="SMART" id="SM00228">
    <property type="entry name" value="PDZ"/>
    <property type="match status" value="1"/>
</dbReference>
<feature type="signal peptide" evidence="2">
    <location>
        <begin position="1"/>
        <end position="19"/>
    </location>
</feature>
<keyword evidence="5" id="KW-1185">Reference proteome</keyword>
<proteinExistence type="predicted"/>
<dbReference type="Gene3D" id="2.30.42.10">
    <property type="match status" value="1"/>
</dbReference>
<feature type="region of interest" description="Disordered" evidence="1">
    <location>
        <begin position="18"/>
        <end position="48"/>
    </location>
</feature>
<dbReference type="InterPro" id="IPR001478">
    <property type="entry name" value="PDZ"/>
</dbReference>
<dbReference type="RefSeq" id="WP_182529942.1">
    <property type="nucleotide sequence ID" value="NZ_JACGXL010000001.1"/>
</dbReference>
<gene>
    <name evidence="4" type="ORF">FHW12_001096</name>
</gene>
<keyword evidence="2" id="KW-0732">Signal</keyword>
<accession>A0A839ET19</accession>
<evidence type="ECO:0000313" key="4">
    <source>
        <dbReference type="EMBL" id="MBA8886905.1"/>
    </source>
</evidence>
<evidence type="ECO:0000313" key="5">
    <source>
        <dbReference type="Proteomes" id="UP000550401"/>
    </source>
</evidence>
<evidence type="ECO:0000259" key="3">
    <source>
        <dbReference type="PROSITE" id="PS50106"/>
    </source>
</evidence>
<dbReference type="PROSITE" id="PS51257">
    <property type="entry name" value="PROKAR_LIPOPROTEIN"/>
    <property type="match status" value="1"/>
</dbReference>
<evidence type="ECO:0000256" key="1">
    <source>
        <dbReference type="SAM" id="MobiDB-lite"/>
    </source>
</evidence>
<dbReference type="PROSITE" id="PS50106">
    <property type="entry name" value="PDZ"/>
    <property type="match status" value="1"/>
</dbReference>
<sequence>MLRRLALFAALALAGCAVAPSHGPPGSPDGEARRAGISYEPAPGRDAQTVARMRAVAPPEAATIQPARDGEDARLAAQGYVRIGRGRFPVERIGRDREGDARDEALRQASANGAERVLLAPPRDGVDAAWIADYYVRFRLPFGASFRDLRERERETLGAQGGVAIGAVVGGTPASRANLLTGDYVLALNGKAVADRADFQQQLQRNAGRTVTLTLVRNGETLQRAVKLGAMPAGTDE</sequence>
<dbReference type="InterPro" id="IPR036034">
    <property type="entry name" value="PDZ_sf"/>
</dbReference>
<dbReference type="SUPFAM" id="SSF50156">
    <property type="entry name" value="PDZ domain-like"/>
    <property type="match status" value="1"/>
</dbReference>
<evidence type="ECO:0000256" key="2">
    <source>
        <dbReference type="SAM" id="SignalP"/>
    </source>
</evidence>
<comment type="caution">
    <text evidence="4">The sequence shown here is derived from an EMBL/GenBank/DDBJ whole genome shotgun (WGS) entry which is preliminary data.</text>
</comment>
<feature type="domain" description="PDZ" evidence="3">
    <location>
        <begin position="116"/>
        <end position="219"/>
    </location>
</feature>
<feature type="chain" id="PRO_5032691321" description="PDZ domain-containing protein" evidence="2">
    <location>
        <begin position="20"/>
        <end position="237"/>
    </location>
</feature>
<reference evidence="4 5" key="1">
    <citation type="submission" date="2020-07" db="EMBL/GenBank/DDBJ databases">
        <title>Genomic Encyclopedia of Type Strains, Phase IV (KMG-V): Genome sequencing to study the core and pangenomes of soil and plant-associated prokaryotes.</title>
        <authorList>
            <person name="Whitman W."/>
        </authorList>
    </citation>
    <scope>NUCLEOTIDE SEQUENCE [LARGE SCALE GENOMIC DNA]</scope>
    <source>
        <strain evidence="4 5">RH2WT43</strain>
    </source>
</reference>
<dbReference type="Proteomes" id="UP000550401">
    <property type="component" value="Unassembled WGS sequence"/>
</dbReference>
<dbReference type="EMBL" id="JACGXL010000001">
    <property type="protein sequence ID" value="MBA8886905.1"/>
    <property type="molecule type" value="Genomic_DNA"/>
</dbReference>
<dbReference type="Pfam" id="PF13180">
    <property type="entry name" value="PDZ_2"/>
    <property type="match status" value="1"/>
</dbReference>
<protein>
    <recommendedName>
        <fullName evidence="3">PDZ domain-containing protein</fullName>
    </recommendedName>
</protein>
<name>A0A839ET19_9GAMM</name>
<dbReference type="AlphaFoldDB" id="A0A839ET19"/>